<proteinExistence type="predicted"/>
<sequence length="232" mass="24409">MPSTLAALFLAHVLADYVFQTRTMVANKRAPKVLLGHALVVLLTAMACVGQMPVTALLIVAGAHLAIDTIKSHLLADTAGPHVVDQTLHLATLALVAILFPALWHDGAWGAAPAWVAHAMLLLAGFIYVTRAGGFAVGMLMARFDETEKPETLPQGGFLIGTLERGLIFLLMLGGMAAGIGFLVAAKSVLRFEATQNSKMAEYVIIGTLASFGWAIAVTIGVMALRDALPSL</sequence>
<feature type="transmembrane region" description="Helical" evidence="1">
    <location>
        <begin position="87"/>
        <end position="104"/>
    </location>
</feature>
<protein>
    <submittedName>
        <fullName evidence="2">DUF3307 domain-containing protein</fullName>
    </submittedName>
</protein>
<dbReference type="EMBL" id="BAABDF010000007">
    <property type="protein sequence ID" value="GAA3873741.1"/>
    <property type="molecule type" value="Genomic_DNA"/>
</dbReference>
<feature type="transmembrane region" description="Helical" evidence="1">
    <location>
        <begin position="39"/>
        <end position="67"/>
    </location>
</feature>
<dbReference type="InterPro" id="IPR021737">
    <property type="entry name" value="Phage_phiKZ_Orf197"/>
</dbReference>
<dbReference type="Proteomes" id="UP001399917">
    <property type="component" value="Unassembled WGS sequence"/>
</dbReference>
<evidence type="ECO:0000313" key="3">
    <source>
        <dbReference type="Proteomes" id="UP001399917"/>
    </source>
</evidence>
<accession>A0ABP7KF19</accession>
<feature type="transmembrane region" description="Helical" evidence="1">
    <location>
        <begin position="116"/>
        <end position="142"/>
    </location>
</feature>
<name>A0ABP7KF19_9RHOB</name>
<dbReference type="Pfam" id="PF11750">
    <property type="entry name" value="DUF3307"/>
    <property type="match status" value="1"/>
</dbReference>
<dbReference type="RefSeq" id="WP_344847492.1">
    <property type="nucleotide sequence ID" value="NZ_BAABDF010000007.1"/>
</dbReference>
<organism evidence="2 3">
    <name type="scientific">Celeribacter arenosi</name>
    <dbReference type="NCBI Taxonomy" id="792649"/>
    <lineage>
        <taxon>Bacteria</taxon>
        <taxon>Pseudomonadati</taxon>
        <taxon>Pseudomonadota</taxon>
        <taxon>Alphaproteobacteria</taxon>
        <taxon>Rhodobacterales</taxon>
        <taxon>Roseobacteraceae</taxon>
        <taxon>Celeribacter</taxon>
    </lineage>
</organism>
<feature type="transmembrane region" description="Helical" evidence="1">
    <location>
        <begin position="203"/>
        <end position="225"/>
    </location>
</feature>
<gene>
    <name evidence="2" type="ORF">GCM10022404_24460</name>
</gene>
<comment type="caution">
    <text evidence="2">The sequence shown here is derived from an EMBL/GenBank/DDBJ whole genome shotgun (WGS) entry which is preliminary data.</text>
</comment>
<feature type="transmembrane region" description="Helical" evidence="1">
    <location>
        <begin position="163"/>
        <end position="183"/>
    </location>
</feature>
<keyword evidence="1" id="KW-0812">Transmembrane</keyword>
<evidence type="ECO:0000256" key="1">
    <source>
        <dbReference type="SAM" id="Phobius"/>
    </source>
</evidence>
<keyword evidence="1" id="KW-0472">Membrane</keyword>
<evidence type="ECO:0000313" key="2">
    <source>
        <dbReference type="EMBL" id="GAA3873741.1"/>
    </source>
</evidence>
<keyword evidence="3" id="KW-1185">Reference proteome</keyword>
<keyword evidence="1" id="KW-1133">Transmembrane helix</keyword>
<reference evidence="3" key="1">
    <citation type="journal article" date="2019" name="Int. J. Syst. Evol. Microbiol.">
        <title>The Global Catalogue of Microorganisms (GCM) 10K type strain sequencing project: providing services to taxonomists for standard genome sequencing and annotation.</title>
        <authorList>
            <consortium name="The Broad Institute Genomics Platform"/>
            <consortium name="The Broad Institute Genome Sequencing Center for Infectious Disease"/>
            <person name="Wu L."/>
            <person name="Ma J."/>
        </authorList>
    </citation>
    <scope>NUCLEOTIDE SEQUENCE [LARGE SCALE GENOMIC DNA]</scope>
    <source>
        <strain evidence="3">JCM 17190</strain>
    </source>
</reference>